<evidence type="ECO:0000313" key="3">
    <source>
        <dbReference type="EMBL" id="CAF3434002.1"/>
    </source>
</evidence>
<proteinExistence type="predicted"/>
<dbReference type="EMBL" id="CAJNYD010002586">
    <property type="protein sequence ID" value="CAF3434002.1"/>
    <property type="molecule type" value="Genomic_DNA"/>
</dbReference>
<evidence type="ECO:0000313" key="5">
    <source>
        <dbReference type="EMBL" id="CAF4629917.1"/>
    </source>
</evidence>
<dbReference type="Proteomes" id="UP000663873">
    <property type="component" value="Unassembled WGS sequence"/>
</dbReference>
<evidence type="ECO:0000313" key="1">
    <source>
        <dbReference type="EMBL" id="CAF3269868.1"/>
    </source>
</evidence>
<evidence type="ECO:0000313" key="7">
    <source>
        <dbReference type="Proteomes" id="UP000663825"/>
    </source>
</evidence>
<dbReference type="EMBL" id="CAJNXB010002658">
    <property type="protein sequence ID" value="CAF3269868.1"/>
    <property type="molecule type" value="Genomic_DNA"/>
</dbReference>
<dbReference type="EMBL" id="CAJOBO010003525">
    <property type="protein sequence ID" value="CAF4495533.1"/>
    <property type="molecule type" value="Genomic_DNA"/>
</dbReference>
<dbReference type="Proteomes" id="UP000663872">
    <property type="component" value="Unassembled WGS sequence"/>
</dbReference>
<sequence>MAYLQHNRFGFKDNSVDANIPDNDVARLMYYFNCVCSAIQYNDSDVSRFRNYRNWASLSFEEIRVLLALCITISPDVLDGKVFFHSDALCGNSQNKFYEISQVSNQLLAVESIVIAGRRCRVSQIMTYKMSWMYNYYLNPVQRLASRFSSPTSRSGTCIIS</sequence>
<evidence type="ECO:0000313" key="2">
    <source>
        <dbReference type="EMBL" id="CAF3333438.1"/>
    </source>
</evidence>
<reference evidence="1" key="1">
    <citation type="submission" date="2021-02" db="EMBL/GenBank/DDBJ databases">
        <authorList>
            <person name="Nowell W R."/>
        </authorList>
    </citation>
    <scope>NUCLEOTIDE SEQUENCE</scope>
</reference>
<dbReference type="EMBL" id="CAJOBR010008668">
    <property type="protein sequence ID" value="CAF4882521.1"/>
    <property type="molecule type" value="Genomic_DNA"/>
</dbReference>
<protein>
    <submittedName>
        <fullName evidence="1">Uncharacterized protein</fullName>
    </submittedName>
</protein>
<accession>A0A817RU09</accession>
<dbReference type="EMBL" id="CAJOBP010028007">
    <property type="protein sequence ID" value="CAF4629917.1"/>
    <property type="molecule type" value="Genomic_DNA"/>
</dbReference>
<evidence type="ECO:0000313" key="6">
    <source>
        <dbReference type="EMBL" id="CAF4882521.1"/>
    </source>
</evidence>
<organism evidence="1 7">
    <name type="scientific">Rotaria socialis</name>
    <dbReference type="NCBI Taxonomy" id="392032"/>
    <lineage>
        <taxon>Eukaryota</taxon>
        <taxon>Metazoa</taxon>
        <taxon>Spiralia</taxon>
        <taxon>Gnathifera</taxon>
        <taxon>Rotifera</taxon>
        <taxon>Eurotatoria</taxon>
        <taxon>Bdelloidea</taxon>
        <taxon>Philodinida</taxon>
        <taxon>Philodinidae</taxon>
        <taxon>Rotaria</taxon>
    </lineage>
</organism>
<dbReference type="AlphaFoldDB" id="A0A817RU09"/>
<dbReference type="Proteomes" id="UP000663848">
    <property type="component" value="Unassembled WGS sequence"/>
</dbReference>
<keyword evidence="8" id="KW-1185">Reference proteome</keyword>
<gene>
    <name evidence="2" type="ORF">GRG538_LOCUS3882</name>
    <name evidence="4" type="ORF">HFQ381_LOCUS27370</name>
    <name evidence="3" type="ORF">LUA448_LOCUS20603</name>
    <name evidence="6" type="ORF">QYT958_LOCUS29466</name>
    <name evidence="1" type="ORF">TIS948_LOCUS16268</name>
    <name evidence="5" type="ORF">UJA718_LOCUS32515</name>
</gene>
<dbReference type="OrthoDB" id="661148at2759"/>
<evidence type="ECO:0000313" key="4">
    <source>
        <dbReference type="EMBL" id="CAF4495533.1"/>
    </source>
</evidence>
<dbReference type="Proteomes" id="UP000663851">
    <property type="component" value="Unassembled WGS sequence"/>
</dbReference>
<dbReference type="EMBL" id="CAJNYT010000140">
    <property type="protein sequence ID" value="CAF3333438.1"/>
    <property type="molecule type" value="Genomic_DNA"/>
</dbReference>
<comment type="caution">
    <text evidence="1">The sequence shown here is derived from an EMBL/GenBank/DDBJ whole genome shotgun (WGS) entry which is preliminary data.</text>
</comment>
<dbReference type="Proteomes" id="UP000663825">
    <property type="component" value="Unassembled WGS sequence"/>
</dbReference>
<evidence type="ECO:0000313" key="8">
    <source>
        <dbReference type="Proteomes" id="UP000663873"/>
    </source>
</evidence>
<name>A0A817RU09_9BILA</name>
<dbReference type="Proteomes" id="UP000663833">
    <property type="component" value="Unassembled WGS sequence"/>
</dbReference>